<dbReference type="PROSITE" id="PS51192">
    <property type="entry name" value="HELICASE_ATP_BIND_1"/>
    <property type="match status" value="1"/>
</dbReference>
<keyword evidence="2 3" id="KW-0103">Bromodomain</keyword>
<evidence type="ECO:0000256" key="1">
    <source>
        <dbReference type="ARBA" id="ARBA00022801"/>
    </source>
</evidence>
<dbReference type="Gene3D" id="3.40.50.300">
    <property type="entry name" value="P-loop containing nucleotide triphosphate hydrolases"/>
    <property type="match status" value="1"/>
</dbReference>
<dbReference type="InterPro" id="IPR027417">
    <property type="entry name" value="P-loop_NTPase"/>
</dbReference>
<feature type="domain" description="Helicase C-terminal" evidence="7">
    <location>
        <begin position="265"/>
        <end position="423"/>
    </location>
</feature>
<dbReference type="SMART" id="SM00297">
    <property type="entry name" value="BROMO"/>
    <property type="match status" value="1"/>
</dbReference>
<dbReference type="InterPro" id="IPR014001">
    <property type="entry name" value="Helicase_ATP-bd"/>
</dbReference>
<gene>
    <name evidence="8" type="ORF">LDAN0321_LOCUS14653</name>
</gene>
<keyword evidence="1" id="KW-0378">Hydrolase</keyword>
<dbReference type="SMART" id="SM00490">
    <property type="entry name" value="HELICc"/>
    <property type="match status" value="1"/>
</dbReference>
<feature type="compositionally biased region" description="Polar residues" evidence="4">
    <location>
        <begin position="773"/>
        <end position="789"/>
    </location>
</feature>
<feature type="compositionally biased region" description="Basic residues" evidence="4">
    <location>
        <begin position="822"/>
        <end position="832"/>
    </location>
</feature>
<evidence type="ECO:0000256" key="4">
    <source>
        <dbReference type="SAM" id="MobiDB-lite"/>
    </source>
</evidence>
<dbReference type="Pfam" id="PF00439">
    <property type="entry name" value="Bromodomain"/>
    <property type="match status" value="1"/>
</dbReference>
<feature type="compositionally biased region" description="Polar residues" evidence="4">
    <location>
        <begin position="802"/>
        <end position="811"/>
    </location>
</feature>
<dbReference type="GO" id="GO:0005524">
    <property type="term" value="F:ATP binding"/>
    <property type="evidence" value="ECO:0007669"/>
    <property type="project" value="InterPro"/>
</dbReference>
<dbReference type="GO" id="GO:0016787">
    <property type="term" value="F:hydrolase activity"/>
    <property type="evidence" value="ECO:0007669"/>
    <property type="project" value="UniProtKB-KW"/>
</dbReference>
<reference evidence="8" key="1">
    <citation type="submission" date="2021-01" db="EMBL/GenBank/DDBJ databases">
        <authorList>
            <person name="Corre E."/>
            <person name="Pelletier E."/>
            <person name="Niang G."/>
            <person name="Scheremetjew M."/>
            <person name="Finn R."/>
            <person name="Kale V."/>
            <person name="Holt S."/>
            <person name="Cochrane G."/>
            <person name="Meng A."/>
            <person name="Brown T."/>
            <person name="Cohen L."/>
        </authorList>
    </citation>
    <scope>NUCLEOTIDE SEQUENCE</scope>
    <source>
        <strain evidence="8">B650</strain>
    </source>
</reference>
<dbReference type="PRINTS" id="PR00503">
    <property type="entry name" value="BROMODOMAIN"/>
</dbReference>
<evidence type="ECO:0000256" key="3">
    <source>
        <dbReference type="PROSITE-ProRule" id="PRU00035"/>
    </source>
</evidence>
<evidence type="ECO:0000259" key="6">
    <source>
        <dbReference type="PROSITE" id="PS51192"/>
    </source>
</evidence>
<dbReference type="Pfam" id="PF00176">
    <property type="entry name" value="SNF2-rel_dom"/>
    <property type="match status" value="1"/>
</dbReference>
<dbReference type="Gene3D" id="1.20.920.10">
    <property type="entry name" value="Bromodomain-like"/>
    <property type="match status" value="1"/>
</dbReference>
<protein>
    <submittedName>
        <fullName evidence="8">Uncharacterized protein</fullName>
    </submittedName>
</protein>
<dbReference type="CDD" id="cd18793">
    <property type="entry name" value="SF2_C_SNF"/>
    <property type="match status" value="1"/>
</dbReference>
<dbReference type="InterPro" id="IPR001650">
    <property type="entry name" value="Helicase_C-like"/>
</dbReference>
<dbReference type="PANTHER" id="PTHR10799">
    <property type="entry name" value="SNF2/RAD54 HELICASE FAMILY"/>
    <property type="match status" value="1"/>
</dbReference>
<dbReference type="InterPro" id="IPR001487">
    <property type="entry name" value="Bromodomain"/>
</dbReference>
<organism evidence="8">
    <name type="scientific">Leptocylindrus danicus</name>
    <dbReference type="NCBI Taxonomy" id="163516"/>
    <lineage>
        <taxon>Eukaryota</taxon>
        <taxon>Sar</taxon>
        <taxon>Stramenopiles</taxon>
        <taxon>Ochrophyta</taxon>
        <taxon>Bacillariophyta</taxon>
        <taxon>Coscinodiscophyceae</taxon>
        <taxon>Chaetocerotophycidae</taxon>
        <taxon>Leptocylindrales</taxon>
        <taxon>Leptocylindraceae</taxon>
        <taxon>Leptocylindrus</taxon>
    </lineage>
</organism>
<dbReference type="FunFam" id="3.40.50.10810:FF:000085">
    <property type="entry name" value="Transcription regulatory protein SNF2"/>
    <property type="match status" value="1"/>
</dbReference>
<dbReference type="Pfam" id="PF00271">
    <property type="entry name" value="Helicase_C"/>
    <property type="match status" value="1"/>
</dbReference>
<accession>A0A7S2L5D1</accession>
<feature type="compositionally biased region" description="Polar residues" evidence="4">
    <location>
        <begin position="438"/>
        <end position="451"/>
    </location>
</feature>
<evidence type="ECO:0000259" key="5">
    <source>
        <dbReference type="PROSITE" id="PS50014"/>
    </source>
</evidence>
<dbReference type="AlphaFoldDB" id="A0A7S2L5D1"/>
<dbReference type="Gene3D" id="3.40.50.10810">
    <property type="entry name" value="Tandem AAA-ATPase domain"/>
    <property type="match status" value="1"/>
</dbReference>
<dbReference type="InterPro" id="IPR049730">
    <property type="entry name" value="SNF2/RAD54-like_C"/>
</dbReference>
<dbReference type="InterPro" id="IPR038718">
    <property type="entry name" value="SNF2-like_sf"/>
</dbReference>
<dbReference type="InterPro" id="IPR036427">
    <property type="entry name" value="Bromodomain-like_sf"/>
</dbReference>
<sequence length="863" mass="96727">MSTLSNWVNEFAKWCPSANVITYKGNPQQRKDIYRDQVAAGNFNVLLTTYEYIIRDKASLRKVIWQYCIVDEGHRMKNAQSKFAATLATQYTTRYRVLLTGTPLQNNLPELWALLNFCLPQVFNSAETFDQWFNRPFSQFNATSDNASDGDMLSSEERMLIIHRLHELLRPFMLRRVKSEVLDQLPEKVEKVLRCELTSWQKALYKQLSRSITDSSGTSAGNARGLNNIVMQLRKVCNHPYLFLPGGTGYVINEHMIRCSGKFELLDRILPKLKAAGHRVLLFTQMVQVITLLEDYFSFRGYMSLRLDGSTTAEEREKRMYEFNAPDSPYFVFLLSTRAGGLGLNLATADTVIIFDSDWNPSMDSQAQDRAHRIGQRNDVRVFRFISNSPVEEKILSRATEKLTMNELVVEAGKFDSSEADLDKSLERQQLMKELLSDFTTDGPSSNQDRGSSQDDTESQTTSDVGETGEDNDEVENLNEMLSSNEEDYELYQSIDSKWAATPGLKKGIFTDETTIPDWIKFPKGRKVNKAMAPPAEGGREKKKVIYDDGLTEKQFLRMVDKMEAGGELPTTGAVSTTLAPQIASVPLERPAAPATGMNYFPPIGPAPSRSRKSHEIPPGALPNDINNKLINTTKAIIYYKEAQTKRRLAEVFLERPSPQMYPDYYQIIKEPIGMNDILRKCRARLFTEVKQWFDDWRQLFKNARTYNPEGSWVVNDANTLEKELDRITGKNGLAAMLPQPAPKPLRIKLSLKRLQKGASSDTSGPKSKKVKVTNSPKAAPAASTTGETKSAADDPSKKSSNNTAADSSLYSGVVGMEHRATNTKKRGKVRSGGKGSRGGGGPGSRGGKGAYKKREKKSVETS</sequence>
<feature type="domain" description="Bromo" evidence="5">
    <location>
        <begin position="645"/>
        <end position="715"/>
    </location>
</feature>
<dbReference type="EMBL" id="HBGY01023282">
    <property type="protein sequence ID" value="CAD9594861.1"/>
    <property type="molecule type" value="Transcribed_RNA"/>
</dbReference>
<feature type="domain" description="Helicase ATP-binding" evidence="6">
    <location>
        <begin position="1"/>
        <end position="121"/>
    </location>
</feature>
<name>A0A7S2L5D1_9STRA</name>
<dbReference type="InterPro" id="IPR000330">
    <property type="entry name" value="SNF2_N"/>
</dbReference>
<evidence type="ECO:0000256" key="2">
    <source>
        <dbReference type="ARBA" id="ARBA00023117"/>
    </source>
</evidence>
<evidence type="ECO:0000313" key="8">
    <source>
        <dbReference type="EMBL" id="CAD9594861.1"/>
    </source>
</evidence>
<feature type="region of interest" description="Disordered" evidence="4">
    <location>
        <begin position="754"/>
        <end position="863"/>
    </location>
</feature>
<feature type="region of interest" description="Disordered" evidence="4">
    <location>
        <begin position="438"/>
        <end position="474"/>
    </location>
</feature>
<evidence type="ECO:0000259" key="7">
    <source>
        <dbReference type="PROSITE" id="PS51194"/>
    </source>
</evidence>
<dbReference type="PROSITE" id="PS50014">
    <property type="entry name" value="BROMODOMAIN_2"/>
    <property type="match status" value="1"/>
</dbReference>
<proteinExistence type="predicted"/>
<dbReference type="PROSITE" id="PS51194">
    <property type="entry name" value="HELICASE_CTER"/>
    <property type="match status" value="1"/>
</dbReference>
<feature type="compositionally biased region" description="Gly residues" evidence="4">
    <location>
        <begin position="833"/>
        <end position="850"/>
    </location>
</feature>
<dbReference type="SUPFAM" id="SSF52540">
    <property type="entry name" value="P-loop containing nucleoside triphosphate hydrolases"/>
    <property type="match status" value="2"/>
</dbReference>
<dbReference type="SUPFAM" id="SSF47370">
    <property type="entry name" value="Bromodomain"/>
    <property type="match status" value="1"/>
</dbReference>